<gene>
    <name evidence="1" type="ORF">MARPO_0057s0015</name>
</gene>
<name>A0A2R6WU34_MARPO</name>
<dbReference type="Proteomes" id="UP000244005">
    <property type="component" value="Unassembled WGS sequence"/>
</dbReference>
<organism evidence="1 2">
    <name type="scientific">Marchantia polymorpha</name>
    <name type="common">Common liverwort</name>
    <name type="synonym">Marchantia aquatica</name>
    <dbReference type="NCBI Taxonomy" id="3197"/>
    <lineage>
        <taxon>Eukaryota</taxon>
        <taxon>Viridiplantae</taxon>
        <taxon>Streptophyta</taxon>
        <taxon>Embryophyta</taxon>
        <taxon>Marchantiophyta</taxon>
        <taxon>Marchantiopsida</taxon>
        <taxon>Marchantiidae</taxon>
        <taxon>Marchantiales</taxon>
        <taxon>Marchantiaceae</taxon>
        <taxon>Marchantia</taxon>
    </lineage>
</organism>
<evidence type="ECO:0000313" key="2">
    <source>
        <dbReference type="Proteomes" id="UP000244005"/>
    </source>
</evidence>
<sequence>MATFRLFAIWIGSFASNPTRSCNEGRTVTAHCFRLYASVCVVCLVSIEGAGLFSCELNFSGAYFPRPQAAQRADRRQATLNGKIPQRIRDAVSAFPCKREPSPRNEHRGACRKDEPRAFARAGCARGRSESLFVLKIAPRALVRRLPRERTGRRRCLEARLSATVASGKRVAYPGMKLLSQMSTECIQSSRPFRSHKHSA</sequence>
<keyword evidence="2" id="KW-1185">Reference proteome</keyword>
<dbReference type="AlphaFoldDB" id="A0A2R6WU34"/>
<protein>
    <submittedName>
        <fullName evidence="1">Uncharacterized protein</fullName>
    </submittedName>
</protein>
<dbReference type="EMBL" id="KZ772729">
    <property type="protein sequence ID" value="PTQ37375.1"/>
    <property type="molecule type" value="Genomic_DNA"/>
</dbReference>
<reference evidence="2" key="1">
    <citation type="journal article" date="2017" name="Cell">
        <title>Insights into land plant evolution garnered from the Marchantia polymorpha genome.</title>
        <authorList>
            <person name="Bowman J.L."/>
            <person name="Kohchi T."/>
            <person name="Yamato K.T."/>
            <person name="Jenkins J."/>
            <person name="Shu S."/>
            <person name="Ishizaki K."/>
            <person name="Yamaoka S."/>
            <person name="Nishihama R."/>
            <person name="Nakamura Y."/>
            <person name="Berger F."/>
            <person name="Adam C."/>
            <person name="Aki S.S."/>
            <person name="Althoff F."/>
            <person name="Araki T."/>
            <person name="Arteaga-Vazquez M.A."/>
            <person name="Balasubrmanian S."/>
            <person name="Barry K."/>
            <person name="Bauer D."/>
            <person name="Boehm C.R."/>
            <person name="Briginshaw L."/>
            <person name="Caballero-Perez J."/>
            <person name="Catarino B."/>
            <person name="Chen F."/>
            <person name="Chiyoda S."/>
            <person name="Chovatia M."/>
            <person name="Davies K.M."/>
            <person name="Delmans M."/>
            <person name="Demura T."/>
            <person name="Dierschke T."/>
            <person name="Dolan L."/>
            <person name="Dorantes-Acosta A.E."/>
            <person name="Eklund D.M."/>
            <person name="Florent S.N."/>
            <person name="Flores-Sandoval E."/>
            <person name="Fujiyama A."/>
            <person name="Fukuzawa H."/>
            <person name="Galik B."/>
            <person name="Grimanelli D."/>
            <person name="Grimwood J."/>
            <person name="Grossniklaus U."/>
            <person name="Hamada T."/>
            <person name="Haseloff J."/>
            <person name="Hetherington A.J."/>
            <person name="Higo A."/>
            <person name="Hirakawa Y."/>
            <person name="Hundley H.N."/>
            <person name="Ikeda Y."/>
            <person name="Inoue K."/>
            <person name="Inoue S.I."/>
            <person name="Ishida S."/>
            <person name="Jia Q."/>
            <person name="Kakita M."/>
            <person name="Kanazawa T."/>
            <person name="Kawai Y."/>
            <person name="Kawashima T."/>
            <person name="Kennedy M."/>
            <person name="Kinose K."/>
            <person name="Kinoshita T."/>
            <person name="Kohara Y."/>
            <person name="Koide E."/>
            <person name="Komatsu K."/>
            <person name="Kopischke S."/>
            <person name="Kubo M."/>
            <person name="Kyozuka J."/>
            <person name="Lagercrantz U."/>
            <person name="Lin S.S."/>
            <person name="Lindquist E."/>
            <person name="Lipzen A.M."/>
            <person name="Lu C.W."/>
            <person name="De Luna E."/>
            <person name="Martienssen R.A."/>
            <person name="Minamino N."/>
            <person name="Mizutani M."/>
            <person name="Mizutani M."/>
            <person name="Mochizuki N."/>
            <person name="Monte I."/>
            <person name="Mosher R."/>
            <person name="Nagasaki H."/>
            <person name="Nakagami H."/>
            <person name="Naramoto S."/>
            <person name="Nishitani K."/>
            <person name="Ohtani M."/>
            <person name="Okamoto T."/>
            <person name="Okumura M."/>
            <person name="Phillips J."/>
            <person name="Pollak B."/>
            <person name="Reinders A."/>
            <person name="Rovekamp M."/>
            <person name="Sano R."/>
            <person name="Sawa S."/>
            <person name="Schmid M.W."/>
            <person name="Shirakawa M."/>
            <person name="Solano R."/>
            <person name="Spunde A."/>
            <person name="Suetsugu N."/>
            <person name="Sugano S."/>
            <person name="Sugiyama A."/>
            <person name="Sun R."/>
            <person name="Suzuki Y."/>
            <person name="Takenaka M."/>
            <person name="Takezawa D."/>
            <person name="Tomogane H."/>
            <person name="Tsuzuki M."/>
            <person name="Ueda T."/>
            <person name="Umeda M."/>
            <person name="Ward J.M."/>
            <person name="Watanabe Y."/>
            <person name="Yazaki K."/>
            <person name="Yokoyama R."/>
            <person name="Yoshitake Y."/>
            <person name="Yotsui I."/>
            <person name="Zachgo S."/>
            <person name="Schmutz J."/>
        </authorList>
    </citation>
    <scope>NUCLEOTIDE SEQUENCE [LARGE SCALE GENOMIC DNA]</scope>
    <source>
        <strain evidence="2">Tak-1</strain>
    </source>
</reference>
<accession>A0A2R6WU34</accession>
<evidence type="ECO:0000313" key="1">
    <source>
        <dbReference type="EMBL" id="PTQ37375.1"/>
    </source>
</evidence>
<proteinExistence type="predicted"/>